<dbReference type="InterPro" id="IPR000834">
    <property type="entry name" value="Peptidase_M14"/>
</dbReference>
<organism evidence="3 4">
    <name type="scientific">Sutcliffiella cohnii</name>
    <dbReference type="NCBI Taxonomy" id="33932"/>
    <lineage>
        <taxon>Bacteria</taxon>
        <taxon>Bacillati</taxon>
        <taxon>Bacillota</taxon>
        <taxon>Bacilli</taxon>
        <taxon>Bacillales</taxon>
        <taxon>Bacillaceae</taxon>
        <taxon>Sutcliffiella</taxon>
    </lineage>
</organism>
<dbReference type="GO" id="GO:0004177">
    <property type="term" value="F:aminopeptidase activity"/>
    <property type="evidence" value="ECO:0007669"/>
    <property type="project" value="UniProtKB-KW"/>
</dbReference>
<dbReference type="Proteomes" id="UP000215224">
    <property type="component" value="Chromosome"/>
</dbReference>
<evidence type="ECO:0000313" key="4">
    <source>
        <dbReference type="Proteomes" id="UP000215224"/>
    </source>
</evidence>
<dbReference type="CDD" id="cd06244">
    <property type="entry name" value="M14-like"/>
    <property type="match status" value="1"/>
</dbReference>
<dbReference type="Gene3D" id="3.40.630.10">
    <property type="entry name" value="Zn peptidases"/>
    <property type="match status" value="1"/>
</dbReference>
<gene>
    <name evidence="3" type="ORF">BC6307_20180</name>
</gene>
<keyword evidence="3" id="KW-0031">Aminopeptidase</keyword>
<feature type="chain" id="PRO_5038588544" evidence="1">
    <location>
        <begin position="20"/>
        <end position="1041"/>
    </location>
</feature>
<keyword evidence="3" id="KW-0645">Protease</keyword>
<evidence type="ECO:0000313" key="3">
    <source>
        <dbReference type="EMBL" id="AST93416.1"/>
    </source>
</evidence>
<keyword evidence="1" id="KW-0732">Signal</keyword>
<dbReference type="Pfam" id="PF00246">
    <property type="entry name" value="Peptidase_M14"/>
    <property type="match status" value="1"/>
</dbReference>
<protein>
    <submittedName>
        <fullName evidence="3">X-prolyl-dipeptidyl aminopeptidase</fullName>
    </submittedName>
</protein>
<name>A0A223KVC3_9BACI</name>
<feature type="domain" description="Peptidase M14" evidence="2">
    <location>
        <begin position="181"/>
        <end position="340"/>
    </location>
</feature>
<reference evidence="3 4" key="1">
    <citation type="submission" date="2016-12" db="EMBL/GenBank/DDBJ databases">
        <title>The whole genome sequencing and assembly of Bacillus cohnii DSM 6307T strain.</title>
        <authorList>
            <person name="Lee Y.-J."/>
            <person name="Yi H."/>
            <person name="Bahn Y.-S."/>
            <person name="Kim J.F."/>
            <person name="Lee D.-W."/>
        </authorList>
    </citation>
    <scope>NUCLEOTIDE SEQUENCE [LARGE SCALE GENOMIC DNA]</scope>
    <source>
        <strain evidence="3 4">DSM 6307</strain>
    </source>
</reference>
<evidence type="ECO:0000259" key="2">
    <source>
        <dbReference type="Pfam" id="PF00246"/>
    </source>
</evidence>
<feature type="signal peptide" evidence="1">
    <location>
        <begin position="1"/>
        <end position="19"/>
    </location>
</feature>
<dbReference type="SUPFAM" id="SSF53187">
    <property type="entry name" value="Zn-dependent exopeptidases"/>
    <property type="match status" value="1"/>
</dbReference>
<keyword evidence="3" id="KW-0378">Hydrolase</keyword>
<dbReference type="STRING" id="1314751.GCA_001591425_02037"/>
<evidence type="ECO:0000256" key="1">
    <source>
        <dbReference type="SAM" id="SignalP"/>
    </source>
</evidence>
<accession>A0A223KVC3</accession>
<dbReference type="GO" id="GO:0006508">
    <property type="term" value="P:proteolysis"/>
    <property type="evidence" value="ECO:0007669"/>
    <property type="project" value="InterPro"/>
</dbReference>
<proteinExistence type="predicted"/>
<keyword evidence="4" id="KW-1185">Reference proteome</keyword>
<dbReference type="GO" id="GO:0008270">
    <property type="term" value="F:zinc ion binding"/>
    <property type="evidence" value="ECO:0007669"/>
    <property type="project" value="InterPro"/>
</dbReference>
<dbReference type="EMBL" id="CP018866">
    <property type="protein sequence ID" value="AST93416.1"/>
    <property type="molecule type" value="Genomic_DNA"/>
</dbReference>
<dbReference type="RefSeq" id="WP_084380393.1">
    <property type="nucleotide sequence ID" value="NZ_CP018866.1"/>
</dbReference>
<dbReference type="AlphaFoldDB" id="A0A223KVC3"/>
<dbReference type="GO" id="GO:0004181">
    <property type="term" value="F:metallocarboxypeptidase activity"/>
    <property type="evidence" value="ECO:0007669"/>
    <property type="project" value="InterPro"/>
</dbReference>
<dbReference type="KEGG" id="bcoh:BC6307_20180"/>
<sequence length="1041" mass="115382">MRKILVCWMAVLLVLSSFAQVPVLANSAETSELELETSRTVFSLTEARTVEVQADFGERVDLDELQFQFGGKNLSEWKKWSGGTNYNGAPFITVVEEPHFVDDTTVVKATMQFDLPFGTTNLSNRTIRVQYQQLIGNYELALINTVSGEKAAKNVKFNVYDEFLFYEEIKPAIDEVFAQAEANDRYLKYEVAGQSVEGRDIHFVTLAKDESAVNKYLNETLPTALDDPSSLLEKIENGTIGDYQIPIWINNIHPDEVEGVDAQVELLREFALEEEITFTTQDPNTKEETEVTLNVDEVLDDVIFLYLFTSNPDGRVANTRANANGFDLNRDNAYQTQVETQQVNELIAKWTPLSFIDMHGYVNGFLIEPTTPPHNPNFEYDLLHGNMINQAHAMGQAGIGNSNLDSYFIPKLEWEDGWDDMTPAYTAVFSMLHGSLGHTVEVPELGQDSYRAMVGAGLGATLFVTENKDELYANQLRVFERGVNGEDNRAVDQYYVNAAGETIGRVRGEHENFFPDYYVIPTDTKEQKNLSEAEKMVDYLIRNGVKVEKTTKSVHLNGTKYPKGTYVVPMNQAKRGLANAVLYKGEDVSDWAAMYDPIVVNFPDLRGFTIHEVREEGVFSNVTNSVDEVNFTTGKIVGNTPKQVLKNTNNDTVKLVNELLKDGKTVEVALETNARVNKGDFIVETKDLRSYANDYYFEAISLGNSKNIKTNVLVQPKVSVTGSSQLSYTLKELGFDLVSQADADVIVSDNTSFNRNNIEGKAYIGLGVSALSAVRLSGILPGYDFGYTRTSHEGLVKANVNDHLLTSGYGNDELLYVTTGAWISSVPDGAEVLATFSNAEDFYVAGWWPGHEGAKGETLAFTTDVDGTSITLFANSLAFRAHTDHSYRLLANSIYASVGEENEKKKRGKAKGHATTVNDVNVKVEGEKVTATVAEKALLSKKNDANLFTIQVDRPTTDGSVVVQLPANDIKQLQKSQPNAKVEIQTETSTFVIALTDIDLKKLGKINGKGYINVTFSVEKQDNGGKAEELSEVELVKVNIE</sequence>